<dbReference type="Proteomes" id="UP000076858">
    <property type="component" value="Unassembled WGS sequence"/>
</dbReference>
<gene>
    <name evidence="1" type="ORF">APZ42_021561</name>
</gene>
<name>A0A164WK81_9CRUS</name>
<evidence type="ECO:0000313" key="1">
    <source>
        <dbReference type="EMBL" id="KZS13338.1"/>
    </source>
</evidence>
<comment type="caution">
    <text evidence="1">The sequence shown here is derived from an EMBL/GenBank/DDBJ whole genome shotgun (WGS) entry which is preliminary data.</text>
</comment>
<evidence type="ECO:0000313" key="2">
    <source>
        <dbReference type="Proteomes" id="UP000076858"/>
    </source>
</evidence>
<protein>
    <submittedName>
        <fullName evidence="1">Uncharacterized protein</fullName>
    </submittedName>
</protein>
<reference evidence="1 2" key="1">
    <citation type="submission" date="2016-03" db="EMBL/GenBank/DDBJ databases">
        <title>EvidentialGene: Evidence-directed Construction of Genes on Genomes.</title>
        <authorList>
            <person name="Gilbert D.G."/>
            <person name="Choi J.-H."/>
            <person name="Mockaitis K."/>
            <person name="Colbourne J."/>
            <person name="Pfrender M."/>
        </authorList>
    </citation>
    <scope>NUCLEOTIDE SEQUENCE [LARGE SCALE GENOMIC DNA]</scope>
    <source>
        <strain evidence="1 2">Xinb3</strain>
        <tissue evidence="1">Complete organism</tissue>
    </source>
</reference>
<accession>A0A164WK81</accession>
<dbReference type="AlphaFoldDB" id="A0A164WK81"/>
<sequence length="92" mass="10970">MGMWQKKNRRIEMQRRYFLPSGIDIRVMRGNWAKKTKQVMKRKQCNKAIGESVFQLRLEKVSADAARPVRVPNTSCLICWCSKLERRTKENR</sequence>
<keyword evidence="2" id="KW-1185">Reference proteome</keyword>
<dbReference type="EMBL" id="LRGB01001208">
    <property type="protein sequence ID" value="KZS13338.1"/>
    <property type="molecule type" value="Genomic_DNA"/>
</dbReference>
<proteinExistence type="predicted"/>
<organism evidence="1 2">
    <name type="scientific">Daphnia magna</name>
    <dbReference type="NCBI Taxonomy" id="35525"/>
    <lineage>
        <taxon>Eukaryota</taxon>
        <taxon>Metazoa</taxon>
        <taxon>Ecdysozoa</taxon>
        <taxon>Arthropoda</taxon>
        <taxon>Crustacea</taxon>
        <taxon>Branchiopoda</taxon>
        <taxon>Diplostraca</taxon>
        <taxon>Cladocera</taxon>
        <taxon>Anomopoda</taxon>
        <taxon>Daphniidae</taxon>
        <taxon>Daphnia</taxon>
    </lineage>
</organism>